<dbReference type="AlphaFoldDB" id="A0A3S5CVI2"/>
<dbReference type="Proteomes" id="UP000784294">
    <property type="component" value="Unassembled WGS sequence"/>
</dbReference>
<sequence length="124" mass="14141">MYSENSNNIVSMPEDNVDDVRAMLEHIYTPGGRDMTSESAHRLLPLVHRYQIESLVGEAERMITFNMTDSMAPANLKLADLYGLKRLRQTAIDSCARLDAVRLKQLLDEAKMPTDLRVEILEYV</sequence>
<comment type="caution">
    <text evidence="2">The sequence shown here is derived from an EMBL/GenBank/DDBJ whole genome shotgun (WGS) entry which is preliminary data.</text>
</comment>
<accession>A0A3S5CVI2</accession>
<dbReference type="Pfam" id="PF00651">
    <property type="entry name" value="BTB"/>
    <property type="match status" value="1"/>
</dbReference>
<evidence type="ECO:0000313" key="3">
    <source>
        <dbReference type="Proteomes" id="UP000784294"/>
    </source>
</evidence>
<dbReference type="InterPro" id="IPR011333">
    <property type="entry name" value="SKP1/BTB/POZ_sf"/>
</dbReference>
<dbReference type="Gene3D" id="3.30.710.10">
    <property type="entry name" value="Potassium Channel Kv1.1, Chain A"/>
    <property type="match status" value="1"/>
</dbReference>
<keyword evidence="3" id="KW-1185">Reference proteome</keyword>
<gene>
    <name evidence="2" type="ORF">PXEA_LOCUS36366</name>
</gene>
<proteinExistence type="predicted"/>
<name>A0A3S5CVI2_9PLAT</name>
<evidence type="ECO:0000259" key="1">
    <source>
        <dbReference type="Pfam" id="PF00651"/>
    </source>
</evidence>
<protein>
    <recommendedName>
        <fullName evidence="1">BTB domain-containing protein</fullName>
    </recommendedName>
</protein>
<dbReference type="InterPro" id="IPR000210">
    <property type="entry name" value="BTB/POZ_dom"/>
</dbReference>
<feature type="domain" description="BTB" evidence="1">
    <location>
        <begin position="4"/>
        <end position="63"/>
    </location>
</feature>
<dbReference type="EMBL" id="CAAALY010277624">
    <property type="protein sequence ID" value="VEL42926.1"/>
    <property type="molecule type" value="Genomic_DNA"/>
</dbReference>
<dbReference type="OrthoDB" id="437903at2759"/>
<reference evidence="2" key="1">
    <citation type="submission" date="2018-11" db="EMBL/GenBank/DDBJ databases">
        <authorList>
            <consortium name="Pathogen Informatics"/>
        </authorList>
    </citation>
    <scope>NUCLEOTIDE SEQUENCE</scope>
</reference>
<evidence type="ECO:0000313" key="2">
    <source>
        <dbReference type="EMBL" id="VEL42926.1"/>
    </source>
</evidence>
<organism evidence="2 3">
    <name type="scientific">Protopolystoma xenopodis</name>
    <dbReference type="NCBI Taxonomy" id="117903"/>
    <lineage>
        <taxon>Eukaryota</taxon>
        <taxon>Metazoa</taxon>
        <taxon>Spiralia</taxon>
        <taxon>Lophotrochozoa</taxon>
        <taxon>Platyhelminthes</taxon>
        <taxon>Monogenea</taxon>
        <taxon>Polyopisthocotylea</taxon>
        <taxon>Polystomatidea</taxon>
        <taxon>Polystomatidae</taxon>
        <taxon>Protopolystoma</taxon>
    </lineage>
</organism>